<evidence type="ECO:0000313" key="4">
    <source>
        <dbReference type="EMBL" id="PXF43589.1"/>
    </source>
</evidence>
<dbReference type="InterPro" id="IPR006680">
    <property type="entry name" value="Amidohydro-rel"/>
</dbReference>
<evidence type="ECO:0000256" key="2">
    <source>
        <dbReference type="RuleBase" id="RU366045"/>
    </source>
</evidence>
<comment type="similarity">
    <text evidence="2">Belongs to the metallo-dependent hydrolases superfamily.</text>
</comment>
<sequence>MKVDAHVHIWDTRFKPHKEHPLPPIQATATDLLANMDKANVQKAVIVQPINYKFNHDCITTAVKQHPHRFVAVALMDSTLPAQQACSTLQTLVQQHDFRGFRINPTFTADGFANECVHALTDCAAKLDVPVTLFARPQHVDDVTKLVQQHAQSKIIVDHFGFVDSKESRERLLYLSRYGNVYVKVSAWFRVSSQRWPHKDVHELLSDLIGAYGAHRLLLGSDYPFVKQEYSYQDAMNVVHQVDKVCEKDKQWMCGDTASVLYKL</sequence>
<gene>
    <name evidence="4" type="ORF">BWQ96_06701</name>
</gene>
<dbReference type="PANTHER" id="PTHR21240">
    <property type="entry name" value="2-AMINO-3-CARBOXYLMUCONATE-6-SEMIALDEHYDE DECARBOXYLASE"/>
    <property type="match status" value="1"/>
</dbReference>
<dbReference type="InterPro" id="IPR032466">
    <property type="entry name" value="Metal_Hydrolase"/>
</dbReference>
<evidence type="ECO:0000256" key="1">
    <source>
        <dbReference type="ARBA" id="ARBA00023239"/>
    </source>
</evidence>
<dbReference type="InterPro" id="IPR032465">
    <property type="entry name" value="ACMSD"/>
</dbReference>
<dbReference type="Proteomes" id="UP000247409">
    <property type="component" value="Unassembled WGS sequence"/>
</dbReference>
<dbReference type="GO" id="GO:0016831">
    <property type="term" value="F:carboxy-lyase activity"/>
    <property type="evidence" value="ECO:0007669"/>
    <property type="project" value="UniProtKB-KW"/>
</dbReference>
<keyword evidence="5" id="KW-1185">Reference proteome</keyword>
<dbReference type="EMBL" id="NBIV01000119">
    <property type="protein sequence ID" value="PXF43589.1"/>
    <property type="molecule type" value="Genomic_DNA"/>
</dbReference>
<dbReference type="PANTHER" id="PTHR21240:SF19">
    <property type="entry name" value="CATALYTIC_ HYDROLASE"/>
    <property type="match status" value="1"/>
</dbReference>
<evidence type="ECO:0000259" key="3">
    <source>
        <dbReference type="Pfam" id="PF04909"/>
    </source>
</evidence>
<accession>A0A2V3ING0</accession>
<name>A0A2V3ING0_9FLOR</name>
<dbReference type="SUPFAM" id="SSF51556">
    <property type="entry name" value="Metallo-dependent hydrolases"/>
    <property type="match status" value="1"/>
</dbReference>
<feature type="domain" description="Amidohydrolase-related" evidence="3">
    <location>
        <begin position="3"/>
        <end position="264"/>
    </location>
</feature>
<dbReference type="GO" id="GO:0016787">
    <property type="term" value="F:hydrolase activity"/>
    <property type="evidence" value="ECO:0007669"/>
    <property type="project" value="UniProtKB-KW"/>
</dbReference>
<keyword evidence="1 2" id="KW-0456">Lyase</keyword>
<dbReference type="OrthoDB" id="2135488at2759"/>
<keyword evidence="4" id="KW-0378">Hydrolase</keyword>
<keyword evidence="2" id="KW-0210">Decarboxylase</keyword>
<dbReference type="AlphaFoldDB" id="A0A2V3ING0"/>
<organism evidence="4 5">
    <name type="scientific">Gracilariopsis chorda</name>
    <dbReference type="NCBI Taxonomy" id="448386"/>
    <lineage>
        <taxon>Eukaryota</taxon>
        <taxon>Rhodophyta</taxon>
        <taxon>Florideophyceae</taxon>
        <taxon>Rhodymeniophycidae</taxon>
        <taxon>Gracilariales</taxon>
        <taxon>Gracilariaceae</taxon>
        <taxon>Gracilariopsis</taxon>
    </lineage>
</organism>
<protein>
    <submittedName>
        <fullName evidence="4">4-sulfomuconolactone hydrolase</fullName>
    </submittedName>
</protein>
<dbReference type="Gene3D" id="3.20.20.140">
    <property type="entry name" value="Metal-dependent hydrolases"/>
    <property type="match status" value="1"/>
</dbReference>
<comment type="caution">
    <text evidence="4">The sequence shown here is derived from an EMBL/GenBank/DDBJ whole genome shotgun (WGS) entry which is preliminary data.</text>
</comment>
<evidence type="ECO:0000313" key="5">
    <source>
        <dbReference type="Proteomes" id="UP000247409"/>
    </source>
</evidence>
<proteinExistence type="inferred from homology"/>
<reference evidence="4 5" key="1">
    <citation type="journal article" date="2018" name="Mol. Biol. Evol.">
        <title>Analysis of the draft genome of the red seaweed Gracilariopsis chorda provides insights into genome size evolution in Rhodophyta.</title>
        <authorList>
            <person name="Lee J."/>
            <person name="Yang E.C."/>
            <person name="Graf L."/>
            <person name="Yang J.H."/>
            <person name="Qiu H."/>
            <person name="Zel Zion U."/>
            <person name="Chan C.X."/>
            <person name="Stephens T.G."/>
            <person name="Weber A.P.M."/>
            <person name="Boo G.H."/>
            <person name="Boo S.M."/>
            <person name="Kim K.M."/>
            <person name="Shin Y."/>
            <person name="Jung M."/>
            <person name="Lee S.J."/>
            <person name="Yim H.S."/>
            <person name="Lee J.H."/>
            <person name="Bhattacharya D."/>
            <person name="Yoon H.S."/>
        </authorList>
    </citation>
    <scope>NUCLEOTIDE SEQUENCE [LARGE SCALE GENOMIC DNA]</scope>
    <source>
        <strain evidence="4 5">SKKU-2015</strain>
        <tissue evidence="4">Whole body</tissue>
    </source>
</reference>
<dbReference type="Pfam" id="PF04909">
    <property type="entry name" value="Amidohydro_2"/>
    <property type="match status" value="1"/>
</dbReference>